<proteinExistence type="predicted"/>
<comment type="caution">
    <text evidence="2">The sequence shown here is derived from an EMBL/GenBank/DDBJ whole genome shotgun (WGS) entry which is preliminary data.</text>
</comment>
<evidence type="ECO:0000313" key="3">
    <source>
        <dbReference type="Proteomes" id="UP000435837"/>
    </source>
</evidence>
<accession>A0A640S070</accession>
<dbReference type="EMBL" id="BLIN01000001">
    <property type="protein sequence ID" value="GFE04062.1"/>
    <property type="molecule type" value="Genomic_DNA"/>
</dbReference>
<organism evidence="2 3">
    <name type="scientific">Streptomyces caniferus</name>
    <dbReference type="NCBI Taxonomy" id="285557"/>
    <lineage>
        <taxon>Bacteria</taxon>
        <taxon>Bacillati</taxon>
        <taxon>Actinomycetota</taxon>
        <taxon>Actinomycetes</taxon>
        <taxon>Kitasatosporales</taxon>
        <taxon>Streptomycetaceae</taxon>
        <taxon>Streptomyces</taxon>
    </lineage>
</organism>
<reference evidence="2 3" key="1">
    <citation type="submission" date="2019-12" db="EMBL/GenBank/DDBJ databases">
        <title>Whole genome shotgun sequence of Streptomyces caniferus NBRC 15389.</title>
        <authorList>
            <person name="Ichikawa N."/>
            <person name="Kimura A."/>
            <person name="Kitahashi Y."/>
            <person name="Komaki H."/>
            <person name="Tamura T."/>
        </authorList>
    </citation>
    <scope>NUCLEOTIDE SEQUENCE [LARGE SCALE GENOMIC DNA]</scope>
    <source>
        <strain evidence="2 3">NBRC 15389</strain>
    </source>
</reference>
<name>A0A640S070_9ACTN</name>
<sequence length="77" mass="7849">MARGLGVRASERGVTARHHGVECALPGLGPGADLVTGEVELGGADEYDGMGEGGRRRGGRGAGEQACRQSAEQRADD</sequence>
<feature type="region of interest" description="Disordered" evidence="1">
    <location>
        <begin position="43"/>
        <end position="77"/>
    </location>
</feature>
<evidence type="ECO:0000313" key="2">
    <source>
        <dbReference type="EMBL" id="GFE04062.1"/>
    </source>
</evidence>
<protein>
    <submittedName>
        <fullName evidence="2">Uncharacterized protein</fullName>
    </submittedName>
</protein>
<gene>
    <name evidence="2" type="ORF">Scani_03300</name>
</gene>
<evidence type="ECO:0000256" key="1">
    <source>
        <dbReference type="SAM" id="MobiDB-lite"/>
    </source>
</evidence>
<dbReference type="AlphaFoldDB" id="A0A640S070"/>
<dbReference type="Proteomes" id="UP000435837">
    <property type="component" value="Unassembled WGS sequence"/>
</dbReference>